<keyword evidence="2" id="KW-1185">Reference proteome</keyword>
<sequence>MRGKRERWSATTVPADHPVFSKQVLPIPALIEVPLVVYRLGTSSDDRADLDNQAATYLNIDPSSGFAPPAWQQRVGTVIVARKDRKPLLVHHLEVVWDYCDHILNYFGDGNGAPTKLYNRQAFQRYWEKYCGNQNLGSTKEGAENLNDLGMVKSPYEI</sequence>
<evidence type="ECO:0000313" key="2">
    <source>
        <dbReference type="Proteomes" id="UP000054321"/>
    </source>
</evidence>
<dbReference type="HOGENOM" id="CLU_147498_0_0_1"/>
<dbReference type="InParanoid" id="A0A0C3HKD8"/>
<dbReference type="OrthoDB" id="437457at2759"/>
<dbReference type="Proteomes" id="UP000054321">
    <property type="component" value="Unassembled WGS sequence"/>
</dbReference>
<accession>A0A0C3HKD8</accession>
<organism evidence="1 2">
    <name type="scientific">Oidiodendron maius (strain Zn)</name>
    <dbReference type="NCBI Taxonomy" id="913774"/>
    <lineage>
        <taxon>Eukaryota</taxon>
        <taxon>Fungi</taxon>
        <taxon>Dikarya</taxon>
        <taxon>Ascomycota</taxon>
        <taxon>Pezizomycotina</taxon>
        <taxon>Leotiomycetes</taxon>
        <taxon>Leotiomycetes incertae sedis</taxon>
        <taxon>Myxotrichaceae</taxon>
        <taxon>Oidiodendron</taxon>
    </lineage>
</organism>
<reference evidence="2" key="2">
    <citation type="submission" date="2015-01" db="EMBL/GenBank/DDBJ databases">
        <title>Evolutionary Origins and Diversification of the Mycorrhizal Mutualists.</title>
        <authorList>
            <consortium name="DOE Joint Genome Institute"/>
            <consortium name="Mycorrhizal Genomics Consortium"/>
            <person name="Kohler A."/>
            <person name="Kuo A."/>
            <person name="Nagy L.G."/>
            <person name="Floudas D."/>
            <person name="Copeland A."/>
            <person name="Barry K.W."/>
            <person name="Cichocki N."/>
            <person name="Veneault-Fourrey C."/>
            <person name="LaButti K."/>
            <person name="Lindquist E.A."/>
            <person name="Lipzen A."/>
            <person name="Lundell T."/>
            <person name="Morin E."/>
            <person name="Murat C."/>
            <person name="Riley R."/>
            <person name="Ohm R."/>
            <person name="Sun H."/>
            <person name="Tunlid A."/>
            <person name="Henrissat B."/>
            <person name="Grigoriev I.V."/>
            <person name="Hibbett D.S."/>
            <person name="Martin F."/>
        </authorList>
    </citation>
    <scope>NUCLEOTIDE SEQUENCE [LARGE SCALE GENOMIC DNA]</scope>
    <source>
        <strain evidence="2">Zn</strain>
    </source>
</reference>
<evidence type="ECO:0000313" key="1">
    <source>
        <dbReference type="EMBL" id="KIN02802.1"/>
    </source>
</evidence>
<gene>
    <name evidence="1" type="ORF">OIDMADRAFT_160416</name>
</gene>
<dbReference type="STRING" id="913774.A0A0C3HKD8"/>
<reference evidence="1 2" key="1">
    <citation type="submission" date="2014-04" db="EMBL/GenBank/DDBJ databases">
        <authorList>
            <consortium name="DOE Joint Genome Institute"/>
            <person name="Kuo A."/>
            <person name="Martino E."/>
            <person name="Perotto S."/>
            <person name="Kohler A."/>
            <person name="Nagy L.G."/>
            <person name="Floudas D."/>
            <person name="Copeland A."/>
            <person name="Barry K.W."/>
            <person name="Cichocki N."/>
            <person name="Veneault-Fourrey C."/>
            <person name="LaButti K."/>
            <person name="Lindquist E.A."/>
            <person name="Lipzen A."/>
            <person name="Lundell T."/>
            <person name="Morin E."/>
            <person name="Murat C."/>
            <person name="Sun H."/>
            <person name="Tunlid A."/>
            <person name="Henrissat B."/>
            <person name="Grigoriev I.V."/>
            <person name="Hibbett D.S."/>
            <person name="Martin F."/>
            <person name="Nordberg H.P."/>
            <person name="Cantor M.N."/>
            <person name="Hua S.X."/>
        </authorList>
    </citation>
    <scope>NUCLEOTIDE SEQUENCE [LARGE SCALE GENOMIC DNA]</scope>
    <source>
        <strain evidence="1 2">Zn</strain>
    </source>
</reference>
<proteinExistence type="predicted"/>
<protein>
    <submittedName>
        <fullName evidence="1">Uncharacterized protein</fullName>
    </submittedName>
</protein>
<dbReference type="AlphaFoldDB" id="A0A0C3HKD8"/>
<name>A0A0C3HKD8_OIDMZ</name>
<dbReference type="EMBL" id="KN832874">
    <property type="protein sequence ID" value="KIN02802.1"/>
    <property type="molecule type" value="Genomic_DNA"/>
</dbReference>